<protein>
    <submittedName>
        <fullName evidence="2">Uncharacterized protein</fullName>
    </submittedName>
</protein>
<gene>
    <name evidence="2" type="ORF">CDD80_1347</name>
</gene>
<feature type="region of interest" description="Disordered" evidence="1">
    <location>
        <begin position="1"/>
        <end position="26"/>
    </location>
</feature>
<proteinExistence type="predicted"/>
<feature type="compositionally biased region" description="Basic and acidic residues" evidence="1">
    <location>
        <begin position="96"/>
        <end position="105"/>
    </location>
</feature>
<dbReference type="EMBL" id="NJES01000153">
    <property type="protein sequence ID" value="PHH76669.1"/>
    <property type="molecule type" value="Genomic_DNA"/>
</dbReference>
<sequence length="116" mass="12868">MEGRRRRDTVKVAAAEAGDDDNDDNAASDVHDLGFSMAGIADESMMRKGDRFALDVDGFGKHDAGCRRERPHAGFLLDASVSEELVDDVWQGRDGKRIQQEKDGKTPSSGRWCELW</sequence>
<accession>A0A2C5XM99</accession>
<name>A0A2C5XM99_9HYPO</name>
<keyword evidence="3" id="KW-1185">Reference proteome</keyword>
<feature type="compositionally biased region" description="Acidic residues" evidence="1">
    <location>
        <begin position="17"/>
        <end position="26"/>
    </location>
</feature>
<evidence type="ECO:0000313" key="3">
    <source>
        <dbReference type="Proteomes" id="UP000226431"/>
    </source>
</evidence>
<comment type="caution">
    <text evidence="2">The sequence shown here is derived from an EMBL/GenBank/DDBJ whole genome shotgun (WGS) entry which is preliminary data.</text>
</comment>
<feature type="region of interest" description="Disordered" evidence="1">
    <location>
        <begin position="96"/>
        <end position="116"/>
    </location>
</feature>
<reference evidence="2 3" key="1">
    <citation type="submission" date="2017-06" db="EMBL/GenBank/DDBJ databases">
        <title>Ant-infecting Ophiocordyceps genomes reveal a high diversity of potential behavioral manipulation genes and a possible major role for enterotoxins.</title>
        <authorList>
            <person name="De Bekker C."/>
            <person name="Evans H.C."/>
            <person name="Brachmann A."/>
            <person name="Hughes D.P."/>
        </authorList>
    </citation>
    <scope>NUCLEOTIDE SEQUENCE [LARGE SCALE GENOMIC DNA]</scope>
    <source>
        <strain evidence="2 3">Map16</strain>
    </source>
</reference>
<dbReference type="Proteomes" id="UP000226431">
    <property type="component" value="Unassembled WGS sequence"/>
</dbReference>
<evidence type="ECO:0000256" key="1">
    <source>
        <dbReference type="SAM" id="MobiDB-lite"/>
    </source>
</evidence>
<dbReference type="AlphaFoldDB" id="A0A2C5XM99"/>
<organism evidence="2 3">
    <name type="scientific">Ophiocordyceps camponoti-rufipedis</name>
    <dbReference type="NCBI Taxonomy" id="2004952"/>
    <lineage>
        <taxon>Eukaryota</taxon>
        <taxon>Fungi</taxon>
        <taxon>Dikarya</taxon>
        <taxon>Ascomycota</taxon>
        <taxon>Pezizomycotina</taxon>
        <taxon>Sordariomycetes</taxon>
        <taxon>Hypocreomycetidae</taxon>
        <taxon>Hypocreales</taxon>
        <taxon>Ophiocordycipitaceae</taxon>
        <taxon>Ophiocordyceps</taxon>
    </lineage>
</organism>
<evidence type="ECO:0000313" key="2">
    <source>
        <dbReference type="EMBL" id="PHH76669.1"/>
    </source>
</evidence>